<evidence type="ECO:0000313" key="6">
    <source>
        <dbReference type="EMBL" id="PRP86200.1"/>
    </source>
</evidence>
<evidence type="ECO:0000256" key="2">
    <source>
        <dbReference type="ARBA" id="ARBA00012502"/>
    </source>
</evidence>
<dbReference type="InParanoid" id="A0A2P6NQG7"/>
<reference evidence="6 7" key="1">
    <citation type="journal article" date="2018" name="Genome Biol. Evol.">
        <title>Multiple Roots of Fruiting Body Formation in Amoebozoa.</title>
        <authorList>
            <person name="Hillmann F."/>
            <person name="Forbes G."/>
            <person name="Novohradska S."/>
            <person name="Ferling I."/>
            <person name="Riege K."/>
            <person name="Groth M."/>
            <person name="Westermann M."/>
            <person name="Marz M."/>
            <person name="Spaller T."/>
            <person name="Winckler T."/>
            <person name="Schaap P."/>
            <person name="Glockner G."/>
        </authorList>
    </citation>
    <scope>NUCLEOTIDE SEQUENCE [LARGE SCALE GENOMIC DNA]</scope>
    <source>
        <strain evidence="6 7">Jena</strain>
    </source>
</reference>
<keyword evidence="3" id="KW-0560">Oxidoreductase</keyword>
<evidence type="ECO:0000259" key="5">
    <source>
        <dbReference type="Pfam" id="PF01625"/>
    </source>
</evidence>
<dbReference type="Gene3D" id="3.30.1060.10">
    <property type="entry name" value="Peptide methionine sulphoxide reductase MsrA"/>
    <property type="match status" value="1"/>
</dbReference>
<evidence type="ECO:0000256" key="4">
    <source>
        <dbReference type="ARBA" id="ARBA00030643"/>
    </source>
</evidence>
<protein>
    <recommendedName>
        <fullName evidence="2">peptide-methionine (S)-S-oxide reductase</fullName>
        <ecNumber evidence="2">1.8.4.11</ecNumber>
    </recommendedName>
    <alternativeName>
        <fullName evidence="4">Peptide-methionine (S)-S-oxide reductase</fullName>
    </alternativeName>
</protein>
<keyword evidence="7" id="KW-1185">Reference proteome</keyword>
<gene>
    <name evidence="6" type="ORF">PROFUN_05716</name>
</gene>
<dbReference type="STRING" id="1890364.A0A2P6NQG7"/>
<dbReference type="OrthoDB" id="77405at2759"/>
<organism evidence="6 7">
    <name type="scientific">Planoprotostelium fungivorum</name>
    <dbReference type="NCBI Taxonomy" id="1890364"/>
    <lineage>
        <taxon>Eukaryota</taxon>
        <taxon>Amoebozoa</taxon>
        <taxon>Evosea</taxon>
        <taxon>Variosea</taxon>
        <taxon>Cavosteliida</taxon>
        <taxon>Cavosteliaceae</taxon>
        <taxon>Planoprotostelium</taxon>
    </lineage>
</organism>
<sequence>MLPHIATRRIAQLGRSITFKQPNRRLFMGNTGSHTHNYLTPTTPTAIEAARLREASPPAAKEEVATVATGCFWGPDWIVRRQFGDQGLISSKVGYTGGHVSNPKYRQVCSGTTGHAEAVRVVYDPKKISYAEMIEFFLRTHDATDLGGQGNDRGSQYRSAIFTHSDEQATVAKAVISDIEKAGRFNGKKIATEVTPAKEWYEAEPDHQDYLDENPGGYHCPAHRPYW</sequence>
<dbReference type="InterPro" id="IPR002569">
    <property type="entry name" value="Met_Sox_Rdtase_MsrA_dom"/>
</dbReference>
<evidence type="ECO:0000313" key="7">
    <source>
        <dbReference type="Proteomes" id="UP000241769"/>
    </source>
</evidence>
<feature type="domain" description="Peptide methionine sulphoxide reductase MsrA" evidence="5">
    <location>
        <begin position="65"/>
        <end position="219"/>
    </location>
</feature>
<dbReference type="PANTHER" id="PTHR43774">
    <property type="entry name" value="PEPTIDE METHIONINE SULFOXIDE REDUCTASE"/>
    <property type="match status" value="1"/>
</dbReference>
<comment type="similarity">
    <text evidence="1">Belongs to the MsrA Met sulfoxide reductase family.</text>
</comment>
<name>A0A2P6NQG7_9EUKA</name>
<dbReference type="Proteomes" id="UP000241769">
    <property type="component" value="Unassembled WGS sequence"/>
</dbReference>
<dbReference type="HAMAP" id="MF_01401">
    <property type="entry name" value="MsrA"/>
    <property type="match status" value="1"/>
</dbReference>
<proteinExistence type="inferred from homology"/>
<dbReference type="AlphaFoldDB" id="A0A2P6NQG7"/>
<dbReference type="Pfam" id="PF01625">
    <property type="entry name" value="PMSR"/>
    <property type="match status" value="1"/>
</dbReference>
<evidence type="ECO:0000256" key="3">
    <source>
        <dbReference type="ARBA" id="ARBA00023002"/>
    </source>
</evidence>
<dbReference type="GO" id="GO:0008113">
    <property type="term" value="F:peptide-methionine (S)-S-oxide reductase activity"/>
    <property type="evidence" value="ECO:0007669"/>
    <property type="project" value="UniProtKB-EC"/>
</dbReference>
<comment type="caution">
    <text evidence="6">The sequence shown here is derived from an EMBL/GenBank/DDBJ whole genome shotgun (WGS) entry which is preliminary data.</text>
</comment>
<dbReference type="InterPro" id="IPR036509">
    <property type="entry name" value="Met_Sox_Rdtase_MsrA_sf"/>
</dbReference>
<dbReference type="PANTHER" id="PTHR43774:SF1">
    <property type="entry name" value="PEPTIDE METHIONINE SULFOXIDE REDUCTASE MSRA 2"/>
    <property type="match status" value="1"/>
</dbReference>
<evidence type="ECO:0000256" key="1">
    <source>
        <dbReference type="ARBA" id="ARBA00005591"/>
    </source>
</evidence>
<dbReference type="EC" id="1.8.4.11" evidence="2"/>
<dbReference type="FunCoup" id="A0A2P6NQG7">
    <property type="interactions" value="400"/>
</dbReference>
<dbReference type="NCBIfam" id="TIGR00401">
    <property type="entry name" value="msrA"/>
    <property type="match status" value="1"/>
</dbReference>
<accession>A0A2P6NQG7</accession>
<dbReference type="SUPFAM" id="SSF55068">
    <property type="entry name" value="Peptide methionine sulfoxide reductase"/>
    <property type="match status" value="1"/>
</dbReference>
<dbReference type="EMBL" id="MDYQ01000034">
    <property type="protein sequence ID" value="PRP86200.1"/>
    <property type="molecule type" value="Genomic_DNA"/>
</dbReference>